<evidence type="ECO:0000256" key="17">
    <source>
        <dbReference type="RuleBase" id="RU004358"/>
    </source>
</evidence>
<feature type="domain" description="Cadherin" evidence="21">
    <location>
        <begin position="267"/>
        <end position="386"/>
    </location>
</feature>
<evidence type="ECO:0000256" key="18">
    <source>
        <dbReference type="SAM" id="MobiDB-lite"/>
    </source>
</evidence>
<dbReference type="PRINTS" id="PR00205">
    <property type="entry name" value="CADHERIN"/>
</dbReference>
<keyword evidence="7 20" id="KW-0732">Signal</keyword>
<dbReference type="SMART" id="SM00112">
    <property type="entry name" value="CA"/>
    <property type="match status" value="4"/>
</dbReference>
<evidence type="ECO:0000256" key="19">
    <source>
        <dbReference type="SAM" id="Phobius"/>
    </source>
</evidence>
<dbReference type="InterPro" id="IPR015919">
    <property type="entry name" value="Cadherin-like_sf"/>
</dbReference>
<comment type="subcellular location">
    <subcellularLocation>
        <location evidence="2">Cell junction</location>
        <location evidence="2">Desmosome</location>
    </subcellularLocation>
    <subcellularLocation>
        <location evidence="1 16">Cell membrane</location>
        <topology evidence="1 16">Single-pass type I membrane protein</topology>
    </subcellularLocation>
</comment>
<dbReference type="InterPro" id="IPR009122">
    <property type="entry name" value="Desmosomal_cadherin"/>
</dbReference>
<feature type="domain" description="Cadherin" evidence="21">
    <location>
        <begin position="155"/>
        <end position="266"/>
    </location>
</feature>
<keyword evidence="8" id="KW-0677">Repeat</keyword>
<feature type="domain" description="Cadherin" evidence="21">
    <location>
        <begin position="405"/>
        <end position="496"/>
    </location>
</feature>
<dbReference type="Gene3D" id="2.60.40.60">
    <property type="entry name" value="Cadherins"/>
    <property type="match status" value="5"/>
</dbReference>
<dbReference type="FunFam" id="2.60.40.60:FF:000074">
    <property type="entry name" value="Desmoglein 4"/>
    <property type="match status" value="1"/>
</dbReference>
<dbReference type="CDD" id="cd11304">
    <property type="entry name" value="Cadherin_repeat"/>
    <property type="match status" value="4"/>
</dbReference>
<evidence type="ECO:0000259" key="21">
    <source>
        <dbReference type="PROSITE" id="PS50268"/>
    </source>
</evidence>
<feature type="region of interest" description="Disordered" evidence="18">
    <location>
        <begin position="1046"/>
        <end position="1072"/>
    </location>
</feature>
<gene>
    <name evidence="23" type="primary">LOC115477140</name>
</gene>
<keyword evidence="9 15" id="KW-0106">Calcium</keyword>
<dbReference type="InterPro" id="IPR020894">
    <property type="entry name" value="Cadherin_CS"/>
</dbReference>
<keyword evidence="3" id="KW-1003">Cell membrane</keyword>
<sequence>MGSLHYRTLTALFILVVFLELASGWWIQTTGTGSQKATVHLRRQKREWIVPPVMIREEEDNSYRNPIAKVHSDFAIKQQIIYRCYGQGVDHPPYGMFIMDPRTGDLNVTGIVDREQIPVFFLYVDAITMSNVKVEKTLELRVRVMDINDNPPIFTQSIFEGAIEELSAANTLVMQINATDADEQGTLNSKIAYKIISQTPGAPQMFIVNQHSGAVYTISSYLDREAFSSYSLIVGGADLDGAAGGMSSQCGANIKILDVNDNFPSFEQQSYAVNILENQFNNNLLRMKVFDLDEEFSYNWLALCDIVSGNEGGWFAIETDAMTNEAILKVIKPLNYEEMQTINLGVILRNQAEFHYSIASQFQAIPTIIKVQVQNVKEGFGFYPNSKVFIIPSGMTREQWLSYIIGSYTATDLDTGKAATNVIYKKGKDPENWLIIDSKTGEIKFSKEMTRDSIYVVNGTYTAEILAISDDGGPVKTSTGTIVLNVPGTNKHCPTVSTEPRHTCSEAPSVIITATDNDPAPYGAPFTFSIDSNSAGLWTIEKINDTSARLFSTSKLNVVSTTVSVLVKDNANLNCSAPFEIPIFPCTCDQNNLCLPSDTSKTTDRGASLGPAAIGLMVMGGLILLLIPLLLLLCNCGNKGGGGFMPVPDGSEGAIQPWGIEGAQPEDRDVSHMHVPGGVTDHHEHGDYSDVYANTHMVGGAGALLGAAAGAGGGRAGVTTISGKAWSTTGGTLRDGGGLNPAFLNSYFSEKATSYANEDESRPTNDCLLIYDNEGIGSPVGSIGCCSFIEEDLDDTFLESLGPKFKTLAEICIGKEIVTEPNERRPPIVPDIVGTDRNVTISESDVVVLETANVPPAIGSSSVVTESTYTSRPGLQPAIPIPDTLVPGNVIVTETYTTSGHARKPPPLLLNPRQPNVVVTERVVRPAAGLGGMIDIPDLTDGSNVVVTERVVHPGSGLGGMLDIPDLGNLGDLADGSVVVRERVIAPSGSRLPNSFSIPDLRDSGNVVVTERVIQPASTLQGNLAIPSELSNAQNVIVTEKRTVSTSGAQSQLLNPDPLFSQPIRPASPSKSVSRVTKYSTLQYS</sequence>
<feature type="domain" description="Cadherin" evidence="21">
    <location>
        <begin position="67"/>
        <end position="154"/>
    </location>
</feature>
<protein>
    <submittedName>
        <fullName evidence="23">Desmoglein-4-like</fullName>
    </submittedName>
</protein>
<dbReference type="Pfam" id="PF01049">
    <property type="entry name" value="CADH_Y-type_LIR"/>
    <property type="match status" value="1"/>
</dbReference>
<evidence type="ECO:0000256" key="13">
    <source>
        <dbReference type="ARBA" id="ARBA00023136"/>
    </source>
</evidence>
<evidence type="ECO:0000256" key="2">
    <source>
        <dbReference type="ARBA" id="ARBA00004568"/>
    </source>
</evidence>
<evidence type="ECO:0000256" key="12">
    <source>
        <dbReference type="ARBA" id="ARBA00022989"/>
    </source>
</evidence>
<dbReference type="GO" id="GO:0030057">
    <property type="term" value="C:desmosome"/>
    <property type="evidence" value="ECO:0007669"/>
    <property type="project" value="UniProtKB-SubCell"/>
</dbReference>
<dbReference type="GO" id="GO:0005886">
    <property type="term" value="C:plasma membrane"/>
    <property type="evidence" value="ECO:0007669"/>
    <property type="project" value="UniProtKB-SubCell"/>
</dbReference>
<dbReference type="Pfam" id="PF00028">
    <property type="entry name" value="Cadherin"/>
    <property type="match status" value="3"/>
</dbReference>
<dbReference type="Proteomes" id="UP000515156">
    <property type="component" value="Chromosome 1"/>
</dbReference>
<keyword evidence="4" id="KW-0165">Cleavage on pair of basic residues</keyword>
<dbReference type="FunFam" id="2.60.40.60:FF:000083">
    <property type="entry name" value="Desmoglein 1"/>
    <property type="match status" value="1"/>
</dbReference>
<evidence type="ECO:0000313" key="23">
    <source>
        <dbReference type="RefSeq" id="XP_030069637.1"/>
    </source>
</evidence>
<evidence type="ECO:0000256" key="7">
    <source>
        <dbReference type="ARBA" id="ARBA00022729"/>
    </source>
</evidence>
<dbReference type="PRINTS" id="PR01819">
    <property type="entry name" value="DESMOGLEIN"/>
</dbReference>
<evidence type="ECO:0000256" key="11">
    <source>
        <dbReference type="ARBA" id="ARBA00022949"/>
    </source>
</evidence>
<dbReference type="FunFam" id="2.60.40.60:FF:000011">
    <property type="entry name" value="Cadherin 1"/>
    <property type="match status" value="1"/>
</dbReference>
<feature type="chain" id="PRO_5027724670" evidence="20">
    <location>
        <begin position="25"/>
        <end position="1085"/>
    </location>
</feature>
<dbReference type="FunFam" id="4.10.900.10:FF:000003">
    <property type="entry name" value="Desmoglein 1"/>
    <property type="match status" value="1"/>
</dbReference>
<feature type="transmembrane region" description="Helical" evidence="19">
    <location>
        <begin position="609"/>
        <end position="633"/>
    </location>
</feature>
<dbReference type="InterPro" id="IPR027397">
    <property type="entry name" value="Catenin-bd_sf"/>
</dbReference>
<keyword evidence="5 16" id="KW-0812">Transmembrane</keyword>
<keyword evidence="10 16" id="KW-0130">Cell adhesion</keyword>
<keyword evidence="22" id="KW-1185">Reference proteome</keyword>
<evidence type="ECO:0000256" key="4">
    <source>
        <dbReference type="ARBA" id="ARBA00022685"/>
    </source>
</evidence>
<evidence type="ECO:0000256" key="10">
    <source>
        <dbReference type="ARBA" id="ARBA00022889"/>
    </source>
</evidence>
<organism evidence="22 23">
    <name type="scientific">Microcaecilia unicolor</name>
    <dbReference type="NCBI Taxonomy" id="1415580"/>
    <lineage>
        <taxon>Eukaryota</taxon>
        <taxon>Metazoa</taxon>
        <taxon>Chordata</taxon>
        <taxon>Craniata</taxon>
        <taxon>Vertebrata</taxon>
        <taxon>Euteleostomi</taxon>
        <taxon>Amphibia</taxon>
        <taxon>Gymnophiona</taxon>
        <taxon>Siphonopidae</taxon>
        <taxon>Microcaecilia</taxon>
    </lineage>
</organism>
<dbReference type="GeneID" id="115477140"/>
<evidence type="ECO:0000256" key="8">
    <source>
        <dbReference type="ARBA" id="ARBA00022737"/>
    </source>
</evidence>
<dbReference type="PROSITE" id="PS50268">
    <property type="entry name" value="CADHERIN_2"/>
    <property type="match status" value="4"/>
</dbReference>
<keyword evidence="13 19" id="KW-0472">Membrane</keyword>
<dbReference type="PROSITE" id="PS00232">
    <property type="entry name" value="CADHERIN_1"/>
    <property type="match status" value="2"/>
</dbReference>
<dbReference type="PANTHER" id="PTHR24025">
    <property type="entry name" value="DESMOGLEIN FAMILY MEMBER"/>
    <property type="match status" value="1"/>
</dbReference>
<evidence type="ECO:0000313" key="22">
    <source>
        <dbReference type="Proteomes" id="UP000515156"/>
    </source>
</evidence>
<dbReference type="InterPro" id="IPR002126">
    <property type="entry name" value="Cadherin-like_dom"/>
</dbReference>
<feature type="signal peptide" evidence="20">
    <location>
        <begin position="1"/>
        <end position="24"/>
    </location>
</feature>
<proteinExistence type="predicted"/>
<keyword evidence="11" id="KW-0965">Cell junction</keyword>
<keyword evidence="14" id="KW-0325">Glycoprotein</keyword>
<keyword evidence="6" id="KW-0479">Metal-binding</keyword>
<evidence type="ECO:0000256" key="14">
    <source>
        <dbReference type="ARBA" id="ARBA00023180"/>
    </source>
</evidence>
<name>A0A6P7YQU8_9AMPH</name>
<dbReference type="KEGG" id="muo:115477140"/>
<comment type="function">
    <text evidence="17">A component of desmosome cell-cell junctions which are required for positive regulation of cellular adhesion. Involved in the interaction of plaque proteins and intermediate filaments mediating cell-cell adhesion.</text>
</comment>
<dbReference type="OrthoDB" id="8961010at2759"/>
<evidence type="ECO:0000256" key="20">
    <source>
        <dbReference type="SAM" id="SignalP"/>
    </source>
</evidence>
<dbReference type="RefSeq" id="XP_030069637.1">
    <property type="nucleotide sequence ID" value="XM_030213777.1"/>
</dbReference>
<dbReference type="InParanoid" id="A0A6P7YQU8"/>
<evidence type="ECO:0000256" key="3">
    <source>
        <dbReference type="ARBA" id="ARBA00022475"/>
    </source>
</evidence>
<dbReference type="AlphaFoldDB" id="A0A6P7YQU8"/>
<accession>A0A6P7YQU8</accession>
<evidence type="ECO:0000256" key="16">
    <source>
        <dbReference type="RuleBase" id="RU003318"/>
    </source>
</evidence>
<reference evidence="23" key="1">
    <citation type="submission" date="2025-08" db="UniProtKB">
        <authorList>
            <consortium name="RefSeq"/>
        </authorList>
    </citation>
    <scope>IDENTIFICATION</scope>
</reference>
<evidence type="ECO:0000256" key="9">
    <source>
        <dbReference type="ARBA" id="ARBA00022837"/>
    </source>
</evidence>
<dbReference type="GO" id="GO:0007156">
    <property type="term" value="P:homophilic cell adhesion via plasma membrane adhesion molecules"/>
    <property type="evidence" value="ECO:0007669"/>
    <property type="project" value="InterPro"/>
</dbReference>
<dbReference type="PRINTS" id="PR01818">
    <property type="entry name" value="DESMOCADHERN"/>
</dbReference>
<keyword evidence="12 19" id="KW-1133">Transmembrane helix</keyword>
<evidence type="ECO:0000256" key="15">
    <source>
        <dbReference type="PROSITE-ProRule" id="PRU00043"/>
    </source>
</evidence>
<dbReference type="SUPFAM" id="SSF49313">
    <property type="entry name" value="Cadherin-like"/>
    <property type="match status" value="5"/>
</dbReference>
<dbReference type="Gene3D" id="4.10.900.10">
    <property type="entry name" value="TCF3-CBD (Catenin binding domain)"/>
    <property type="match status" value="1"/>
</dbReference>
<evidence type="ECO:0000256" key="1">
    <source>
        <dbReference type="ARBA" id="ARBA00004251"/>
    </source>
</evidence>
<dbReference type="FunFam" id="2.60.40.60:FF:000068">
    <property type="entry name" value="Desmoglein 1"/>
    <property type="match status" value="1"/>
</dbReference>
<evidence type="ECO:0000256" key="5">
    <source>
        <dbReference type="ARBA" id="ARBA00022692"/>
    </source>
</evidence>
<dbReference type="PANTHER" id="PTHR24025:SF10">
    <property type="entry name" value="DESMOGLEIN-4"/>
    <property type="match status" value="1"/>
</dbReference>
<dbReference type="GO" id="GO:0005509">
    <property type="term" value="F:calcium ion binding"/>
    <property type="evidence" value="ECO:0007669"/>
    <property type="project" value="UniProtKB-UniRule"/>
</dbReference>
<evidence type="ECO:0000256" key="6">
    <source>
        <dbReference type="ARBA" id="ARBA00022723"/>
    </source>
</evidence>
<dbReference type="InterPro" id="IPR050971">
    <property type="entry name" value="Cadherin-domain_protein"/>
</dbReference>
<dbReference type="FunCoup" id="A0A6P7YQU8">
    <property type="interactions" value="368"/>
</dbReference>
<dbReference type="InterPro" id="IPR000233">
    <property type="entry name" value="Cadherin_Y-type_LIR"/>
</dbReference>